<sequence>MVPLGQLRKFRRVQKTMKSRKNGIHSSHAPPHFTVYTNFDPDENLRKLPIGIKPATLDSLQAMKDFKNIHKLNEELLAPTRSEAF</sequence>
<dbReference type="AlphaFoldDB" id="A0A6N2LR68"/>
<name>A0A6N2LR68_SALVM</name>
<dbReference type="EMBL" id="CAADRP010001596">
    <property type="protein sequence ID" value="VFU43815.1"/>
    <property type="molecule type" value="Genomic_DNA"/>
</dbReference>
<protein>
    <submittedName>
        <fullName evidence="1">Uncharacterized protein</fullName>
    </submittedName>
</protein>
<evidence type="ECO:0000313" key="1">
    <source>
        <dbReference type="EMBL" id="VFU43815.1"/>
    </source>
</evidence>
<gene>
    <name evidence="1" type="ORF">SVIM_LOCUS267299</name>
</gene>
<organism evidence="1">
    <name type="scientific">Salix viminalis</name>
    <name type="common">Common osier</name>
    <name type="synonym">Basket willow</name>
    <dbReference type="NCBI Taxonomy" id="40686"/>
    <lineage>
        <taxon>Eukaryota</taxon>
        <taxon>Viridiplantae</taxon>
        <taxon>Streptophyta</taxon>
        <taxon>Embryophyta</taxon>
        <taxon>Tracheophyta</taxon>
        <taxon>Spermatophyta</taxon>
        <taxon>Magnoliopsida</taxon>
        <taxon>eudicotyledons</taxon>
        <taxon>Gunneridae</taxon>
        <taxon>Pentapetalae</taxon>
        <taxon>rosids</taxon>
        <taxon>fabids</taxon>
        <taxon>Malpighiales</taxon>
        <taxon>Salicaceae</taxon>
        <taxon>Saliceae</taxon>
        <taxon>Salix</taxon>
    </lineage>
</organism>
<reference evidence="1" key="1">
    <citation type="submission" date="2019-03" db="EMBL/GenBank/DDBJ databases">
        <authorList>
            <person name="Mank J."/>
            <person name="Almeida P."/>
        </authorList>
    </citation>
    <scope>NUCLEOTIDE SEQUENCE</scope>
    <source>
        <strain evidence="1">78183</strain>
    </source>
</reference>
<proteinExistence type="predicted"/>
<accession>A0A6N2LR68</accession>